<dbReference type="AlphaFoldDB" id="A0A8H6XLE8"/>
<dbReference type="OrthoDB" id="2949637at2759"/>
<evidence type="ECO:0000313" key="1">
    <source>
        <dbReference type="EMBL" id="KAF7342591.1"/>
    </source>
</evidence>
<evidence type="ECO:0000313" key="2">
    <source>
        <dbReference type="Proteomes" id="UP000623467"/>
    </source>
</evidence>
<dbReference type="Proteomes" id="UP000623467">
    <property type="component" value="Unassembled WGS sequence"/>
</dbReference>
<sequence>MAAAQEEVLATPELLELILVELPMRDLLVTVPLVSTTWQATTRTPALQHALFFLPNLNLPSSSAPVKNPLLVELFPPFFIDVDYVTAVTIMAMPWARAPAAFKRKEASWRHMLVTQPPARTVAVTELRVQWARISVRHARWNEPTALRIGKLYDLAVPFIDRVRSSFRIRWHGAPGDGVGVGSDTNLTLDIRYIESHKQLSRVDKQFESDANQAVDIEFGEWGPPPG</sequence>
<dbReference type="EMBL" id="JACAZH010000025">
    <property type="protein sequence ID" value="KAF7342591.1"/>
    <property type="molecule type" value="Genomic_DNA"/>
</dbReference>
<comment type="caution">
    <text evidence="1">The sequence shown here is derived from an EMBL/GenBank/DDBJ whole genome shotgun (WGS) entry which is preliminary data.</text>
</comment>
<reference evidence="1" key="1">
    <citation type="submission" date="2020-05" db="EMBL/GenBank/DDBJ databases">
        <title>Mycena genomes resolve the evolution of fungal bioluminescence.</title>
        <authorList>
            <person name="Tsai I.J."/>
        </authorList>
    </citation>
    <scope>NUCLEOTIDE SEQUENCE</scope>
    <source>
        <strain evidence="1">160909Yilan</strain>
    </source>
</reference>
<keyword evidence="2" id="KW-1185">Reference proteome</keyword>
<organism evidence="1 2">
    <name type="scientific">Mycena sanguinolenta</name>
    <dbReference type="NCBI Taxonomy" id="230812"/>
    <lineage>
        <taxon>Eukaryota</taxon>
        <taxon>Fungi</taxon>
        <taxon>Dikarya</taxon>
        <taxon>Basidiomycota</taxon>
        <taxon>Agaricomycotina</taxon>
        <taxon>Agaricomycetes</taxon>
        <taxon>Agaricomycetidae</taxon>
        <taxon>Agaricales</taxon>
        <taxon>Marasmiineae</taxon>
        <taxon>Mycenaceae</taxon>
        <taxon>Mycena</taxon>
    </lineage>
</organism>
<protein>
    <submittedName>
        <fullName evidence="1">Putative f-box domain protein</fullName>
    </submittedName>
</protein>
<gene>
    <name evidence="1" type="ORF">MSAN_02015800</name>
</gene>
<accession>A0A8H6XLE8</accession>
<name>A0A8H6XLE8_9AGAR</name>
<proteinExistence type="predicted"/>